<dbReference type="InterPro" id="IPR003661">
    <property type="entry name" value="HisK_dim/P_dom"/>
</dbReference>
<dbReference type="CDD" id="cd00082">
    <property type="entry name" value="HisKA"/>
    <property type="match status" value="1"/>
</dbReference>
<dbReference type="PRINTS" id="PR00344">
    <property type="entry name" value="BCTRLSENSOR"/>
</dbReference>
<dbReference type="InterPro" id="IPR052162">
    <property type="entry name" value="Sensor_kinase/Photoreceptor"/>
</dbReference>
<evidence type="ECO:0000259" key="9">
    <source>
        <dbReference type="PROSITE" id="PS50112"/>
    </source>
</evidence>
<dbReference type="Proteomes" id="UP001549321">
    <property type="component" value="Unassembled WGS sequence"/>
</dbReference>
<evidence type="ECO:0000256" key="7">
    <source>
        <dbReference type="SAM" id="Phobius"/>
    </source>
</evidence>
<dbReference type="InterPro" id="IPR000700">
    <property type="entry name" value="PAS-assoc_C"/>
</dbReference>
<keyword evidence="5" id="KW-0418">Kinase</keyword>
<keyword evidence="3" id="KW-0597">Phosphoprotein</keyword>
<feature type="transmembrane region" description="Helical" evidence="7">
    <location>
        <begin position="42"/>
        <end position="62"/>
    </location>
</feature>
<dbReference type="NCBIfam" id="TIGR00229">
    <property type="entry name" value="sensory_box"/>
    <property type="match status" value="1"/>
</dbReference>
<dbReference type="RefSeq" id="WP_354554362.1">
    <property type="nucleotide sequence ID" value="NZ_JBEPSM010000005.1"/>
</dbReference>
<dbReference type="InterPro" id="IPR005467">
    <property type="entry name" value="His_kinase_dom"/>
</dbReference>
<dbReference type="CDD" id="cd00130">
    <property type="entry name" value="PAS"/>
    <property type="match status" value="1"/>
</dbReference>
<dbReference type="Pfam" id="PF08447">
    <property type="entry name" value="PAS_3"/>
    <property type="match status" value="1"/>
</dbReference>
<accession>A0ABV2R5U0</accession>
<gene>
    <name evidence="11" type="ORF">ABIE08_004612</name>
</gene>
<comment type="catalytic activity">
    <reaction evidence="1">
        <text>ATP + protein L-histidine = ADP + protein N-phospho-L-histidine.</text>
        <dbReference type="EC" id="2.7.13.3"/>
    </reaction>
</comment>
<protein>
    <recommendedName>
        <fullName evidence="2">histidine kinase</fullName>
        <ecNumber evidence="2">2.7.13.3</ecNumber>
    </recommendedName>
</protein>
<feature type="domain" description="Histidine kinase" evidence="8">
    <location>
        <begin position="424"/>
        <end position="640"/>
    </location>
</feature>
<dbReference type="Gene3D" id="3.30.565.10">
    <property type="entry name" value="Histidine kinase-like ATPase, C-terminal domain"/>
    <property type="match status" value="1"/>
</dbReference>
<evidence type="ECO:0000259" key="8">
    <source>
        <dbReference type="PROSITE" id="PS50109"/>
    </source>
</evidence>
<evidence type="ECO:0000256" key="1">
    <source>
        <dbReference type="ARBA" id="ARBA00000085"/>
    </source>
</evidence>
<evidence type="ECO:0000256" key="6">
    <source>
        <dbReference type="SAM" id="Coils"/>
    </source>
</evidence>
<keyword evidence="12" id="KW-1185">Reference proteome</keyword>
<dbReference type="SUPFAM" id="SSF55874">
    <property type="entry name" value="ATPase domain of HSP90 chaperone/DNA topoisomerase II/histidine kinase"/>
    <property type="match status" value="1"/>
</dbReference>
<feature type="domain" description="PAC" evidence="10">
    <location>
        <begin position="178"/>
        <end position="231"/>
    </location>
</feature>
<dbReference type="Gene3D" id="3.30.450.20">
    <property type="entry name" value="PAS domain"/>
    <property type="match status" value="1"/>
</dbReference>
<keyword evidence="4" id="KW-0808">Transferase</keyword>
<comment type="caution">
    <text evidence="11">The sequence shown here is derived from an EMBL/GenBank/DDBJ whole genome shotgun (WGS) entry which is preliminary data.</text>
</comment>
<organism evidence="11 12">
    <name type="scientific">Kaistia defluvii</name>
    <dbReference type="NCBI Taxonomy" id="410841"/>
    <lineage>
        <taxon>Bacteria</taxon>
        <taxon>Pseudomonadati</taxon>
        <taxon>Pseudomonadota</taxon>
        <taxon>Alphaproteobacteria</taxon>
        <taxon>Hyphomicrobiales</taxon>
        <taxon>Kaistiaceae</taxon>
        <taxon>Kaistia</taxon>
    </lineage>
</organism>
<keyword evidence="7" id="KW-0812">Transmembrane</keyword>
<keyword evidence="7" id="KW-1133">Transmembrane helix</keyword>
<dbReference type="Pfam" id="PF02518">
    <property type="entry name" value="HATPase_c"/>
    <property type="match status" value="1"/>
</dbReference>
<evidence type="ECO:0000256" key="4">
    <source>
        <dbReference type="ARBA" id="ARBA00022679"/>
    </source>
</evidence>
<proteinExistence type="predicted"/>
<dbReference type="InterPro" id="IPR035965">
    <property type="entry name" value="PAS-like_dom_sf"/>
</dbReference>
<keyword evidence="7" id="KW-0472">Membrane</keyword>
<dbReference type="PROSITE" id="PS50113">
    <property type="entry name" value="PAC"/>
    <property type="match status" value="1"/>
</dbReference>
<evidence type="ECO:0000256" key="2">
    <source>
        <dbReference type="ARBA" id="ARBA00012438"/>
    </source>
</evidence>
<dbReference type="EMBL" id="JBEPSM010000005">
    <property type="protein sequence ID" value="MET4636649.1"/>
    <property type="molecule type" value="Genomic_DNA"/>
</dbReference>
<dbReference type="SMART" id="SM00091">
    <property type="entry name" value="PAS"/>
    <property type="match status" value="1"/>
</dbReference>
<keyword evidence="6" id="KW-0175">Coiled coil</keyword>
<dbReference type="InterPro" id="IPR000014">
    <property type="entry name" value="PAS"/>
</dbReference>
<dbReference type="SMART" id="SM00086">
    <property type="entry name" value="PAC"/>
    <property type="match status" value="2"/>
</dbReference>
<dbReference type="PROSITE" id="PS50112">
    <property type="entry name" value="PAS"/>
    <property type="match status" value="1"/>
</dbReference>
<evidence type="ECO:0000313" key="11">
    <source>
        <dbReference type="EMBL" id="MET4636649.1"/>
    </source>
</evidence>
<evidence type="ECO:0000256" key="3">
    <source>
        <dbReference type="ARBA" id="ARBA00022553"/>
    </source>
</evidence>
<name>A0ABV2R5U0_9HYPH</name>
<dbReference type="InterPro" id="IPR004358">
    <property type="entry name" value="Sig_transdc_His_kin-like_C"/>
</dbReference>
<feature type="coiled-coil region" evidence="6">
    <location>
        <begin position="222"/>
        <end position="249"/>
    </location>
</feature>
<feature type="transmembrane region" description="Helical" evidence="7">
    <location>
        <begin position="74"/>
        <end position="90"/>
    </location>
</feature>
<dbReference type="PROSITE" id="PS50109">
    <property type="entry name" value="HIS_KIN"/>
    <property type="match status" value="1"/>
</dbReference>
<feature type="domain" description="PAS" evidence="9">
    <location>
        <begin position="104"/>
        <end position="161"/>
    </location>
</feature>
<dbReference type="InterPro" id="IPR013655">
    <property type="entry name" value="PAS_fold_3"/>
</dbReference>
<dbReference type="SUPFAM" id="SSF55785">
    <property type="entry name" value="PYP-like sensor domain (PAS domain)"/>
    <property type="match status" value="2"/>
</dbReference>
<dbReference type="InterPro" id="IPR001610">
    <property type="entry name" value="PAC"/>
</dbReference>
<dbReference type="EC" id="2.7.13.3" evidence="2"/>
<dbReference type="SUPFAM" id="SSF47384">
    <property type="entry name" value="Homodimeric domain of signal transducing histidine kinase"/>
    <property type="match status" value="1"/>
</dbReference>
<sequence>MAAASLACVIFAIDLRHGVDSSVAVLYALVVVLGSMGTVQRVTWSWAGICAVLAGASYAWAYKDAPDFTSTYKLAFALVAIAITASLVTSRKRLVLAQVKLEDSRREQRILADSVPQILWGTDASGQCNFLNARYAEYTGISVDDAVRANSWVEPVHPEDRPGMLRLWLAARASGNEFRAHCRVRHRDGTYRWMHSIGRPVRSPETGEIVRWMGGLSDVDDEFKAQKRIQKLNRELEDLVAQRTVELQETRWRFRSLYEDPNIFVAEQNWSESGAILDDLRAKGVTNLRSYLLGNPEVLQACLAGVRTVDVNDAIWRKLGYESKADLVTKAPRDGVVDAVAALLPQLEALFEGRDYVTSTTALVRADGGRMPVIFAVNLMPDGTAYATLFDITDREAASELMAAAQQELARANRVATVGALSISIAHELNQPIASISVDIETGLRMLAKDEPDYDMVARILARLRRNAGRLASIVQQTRDQITNHQRRLELVDLTALTEETRLLLEREVVARRAVVKIRAASSVPRVLVDRIALQQVLVNLIVNALDALAAVPEQKRNVEVSVEPGEEGHVRVRVADTGPGIHDDVLAKIFTPFFTTKPDGIGMGLQICRTTVERLGGELHVTNLPEGGASFEFTLPAAASEMAEAC</sequence>
<evidence type="ECO:0000313" key="12">
    <source>
        <dbReference type="Proteomes" id="UP001549321"/>
    </source>
</evidence>
<reference evidence="11 12" key="1">
    <citation type="submission" date="2024-06" db="EMBL/GenBank/DDBJ databases">
        <title>Sorghum-associated microbial communities from plants grown in Nebraska, USA.</title>
        <authorList>
            <person name="Schachtman D."/>
        </authorList>
    </citation>
    <scope>NUCLEOTIDE SEQUENCE [LARGE SCALE GENOMIC DNA]</scope>
    <source>
        <strain evidence="11 12">3207</strain>
    </source>
</reference>
<dbReference type="PANTHER" id="PTHR43304">
    <property type="entry name" value="PHYTOCHROME-LIKE PROTEIN CPH1"/>
    <property type="match status" value="1"/>
</dbReference>
<dbReference type="SMART" id="SM00387">
    <property type="entry name" value="HATPase_c"/>
    <property type="match status" value="1"/>
</dbReference>
<dbReference type="InterPro" id="IPR036890">
    <property type="entry name" value="HATPase_C_sf"/>
</dbReference>
<evidence type="ECO:0000259" key="10">
    <source>
        <dbReference type="PROSITE" id="PS50113"/>
    </source>
</evidence>
<dbReference type="Gene3D" id="1.10.287.130">
    <property type="match status" value="1"/>
</dbReference>
<dbReference type="InterPro" id="IPR036097">
    <property type="entry name" value="HisK_dim/P_sf"/>
</dbReference>
<dbReference type="InterPro" id="IPR003594">
    <property type="entry name" value="HATPase_dom"/>
</dbReference>
<dbReference type="PANTHER" id="PTHR43304:SF1">
    <property type="entry name" value="PAC DOMAIN-CONTAINING PROTEIN"/>
    <property type="match status" value="1"/>
</dbReference>
<evidence type="ECO:0000256" key="5">
    <source>
        <dbReference type="ARBA" id="ARBA00022777"/>
    </source>
</evidence>